<dbReference type="SUPFAM" id="SSF46785">
    <property type="entry name" value="Winged helix' DNA-binding domain"/>
    <property type="match status" value="1"/>
</dbReference>
<keyword evidence="3" id="KW-1185">Reference proteome</keyword>
<evidence type="ECO:0000313" key="2">
    <source>
        <dbReference type="EMBL" id="RQP24168.1"/>
    </source>
</evidence>
<dbReference type="OrthoDB" id="9814826at2"/>
<dbReference type="InterPro" id="IPR005149">
    <property type="entry name" value="Tscrpt_reg_PadR_N"/>
</dbReference>
<dbReference type="PANTHER" id="PTHR43252:SF7">
    <property type="entry name" value="TRANSCRIPTIONAL REGULATOR YQJI"/>
    <property type="match status" value="1"/>
</dbReference>
<reference evidence="2 3" key="1">
    <citation type="submission" date="2018-08" db="EMBL/GenBank/DDBJ databases">
        <authorList>
            <person name="Khan S.A."/>
            <person name="Jeon C.O."/>
            <person name="Chun B.H."/>
            <person name="Jeong S.E."/>
        </authorList>
    </citation>
    <scope>NUCLEOTIDE SEQUENCE [LARGE SCALE GENOMIC DNA]</scope>
    <source>
        <strain evidence="2 3">S-16</strain>
    </source>
</reference>
<dbReference type="Proteomes" id="UP000267464">
    <property type="component" value="Unassembled WGS sequence"/>
</dbReference>
<dbReference type="InterPro" id="IPR036388">
    <property type="entry name" value="WH-like_DNA-bd_sf"/>
</dbReference>
<dbReference type="EMBL" id="QUSW01000003">
    <property type="protein sequence ID" value="RQP24168.1"/>
    <property type="molecule type" value="Genomic_DNA"/>
</dbReference>
<organism evidence="2 3">
    <name type="scientific">Piscinibacter terrae</name>
    <dbReference type="NCBI Taxonomy" id="2496871"/>
    <lineage>
        <taxon>Bacteria</taxon>
        <taxon>Pseudomonadati</taxon>
        <taxon>Pseudomonadota</taxon>
        <taxon>Betaproteobacteria</taxon>
        <taxon>Burkholderiales</taxon>
        <taxon>Sphaerotilaceae</taxon>
        <taxon>Piscinibacter</taxon>
    </lineage>
</organism>
<accession>A0A3N7HPM5</accession>
<dbReference type="Gene3D" id="1.10.10.10">
    <property type="entry name" value="Winged helix-like DNA-binding domain superfamily/Winged helix DNA-binding domain"/>
    <property type="match status" value="1"/>
</dbReference>
<dbReference type="PANTHER" id="PTHR43252">
    <property type="entry name" value="TRANSCRIPTIONAL REGULATOR YQJI"/>
    <property type="match status" value="1"/>
</dbReference>
<gene>
    <name evidence="2" type="ORF">DZC73_12660</name>
</gene>
<evidence type="ECO:0000259" key="1">
    <source>
        <dbReference type="Pfam" id="PF03551"/>
    </source>
</evidence>
<dbReference type="InterPro" id="IPR036390">
    <property type="entry name" value="WH_DNA-bd_sf"/>
</dbReference>
<dbReference type="Pfam" id="PF03551">
    <property type="entry name" value="PadR"/>
    <property type="match status" value="1"/>
</dbReference>
<sequence>MHDFLRRCGFDLPHHHHRHGHRHDHHFGRHGRHGHGFGFGRHGGFGGDASMAGFGAGRKISSGDLQLLILALLAEKPRHGYELIKELDERSKGFYVPSPGMVYPALSYLEETGLASVDAEGTKKLYSVTVAGLSHLDEHRAAVDAMLQQLAWIGARMERVRDAFGSEDEAGFDPRGRGRRGFIDELHDAIHAVRSAIREVGDEADQRRVAEILRRAIEEIRRGRKEGA</sequence>
<evidence type="ECO:0000313" key="3">
    <source>
        <dbReference type="Proteomes" id="UP000267464"/>
    </source>
</evidence>
<reference evidence="2 3" key="2">
    <citation type="submission" date="2018-12" db="EMBL/GenBank/DDBJ databases">
        <title>Rhizobacter gummiphilus sp. nov., a rubber-degrading bacterium isolated from the soil of a botanical garden in Japan.</title>
        <authorList>
            <person name="Shunsuke S.S."/>
        </authorList>
    </citation>
    <scope>NUCLEOTIDE SEQUENCE [LARGE SCALE GENOMIC DNA]</scope>
    <source>
        <strain evidence="2 3">S-16</strain>
    </source>
</reference>
<comment type="caution">
    <text evidence="2">The sequence shown here is derived from an EMBL/GenBank/DDBJ whole genome shotgun (WGS) entry which is preliminary data.</text>
</comment>
<protein>
    <submittedName>
        <fullName evidence="2">PadR family transcriptional regulator</fullName>
    </submittedName>
</protein>
<dbReference type="AlphaFoldDB" id="A0A3N7HPM5"/>
<proteinExistence type="predicted"/>
<feature type="domain" description="Transcription regulator PadR N-terminal" evidence="1">
    <location>
        <begin position="69"/>
        <end position="137"/>
    </location>
</feature>
<name>A0A3N7HPM5_9BURK</name>
<dbReference type="RefSeq" id="WP_124540620.1">
    <property type="nucleotide sequence ID" value="NZ_QUSW01000003.1"/>
</dbReference>